<evidence type="ECO:0000256" key="6">
    <source>
        <dbReference type="PROSITE-ProRule" id="PRU10007"/>
    </source>
</evidence>
<dbReference type="SUPFAM" id="SSF53720">
    <property type="entry name" value="ALDH-like"/>
    <property type="match status" value="1"/>
</dbReference>
<organism evidence="9 10">
    <name type="scientific">Streptomyces mangrovisoli</name>
    <dbReference type="NCBI Taxonomy" id="1428628"/>
    <lineage>
        <taxon>Bacteria</taxon>
        <taxon>Bacillati</taxon>
        <taxon>Actinomycetota</taxon>
        <taxon>Actinomycetes</taxon>
        <taxon>Kitasatosporales</taxon>
        <taxon>Streptomycetaceae</taxon>
        <taxon>Streptomyces</taxon>
    </lineage>
</organism>
<dbReference type="InterPro" id="IPR016163">
    <property type="entry name" value="Ald_DH_C"/>
</dbReference>
<evidence type="ECO:0000256" key="1">
    <source>
        <dbReference type="ARBA" id="ARBA00009986"/>
    </source>
</evidence>
<evidence type="ECO:0000313" key="9">
    <source>
        <dbReference type="EMBL" id="OIJ64948.1"/>
    </source>
</evidence>
<dbReference type="PANTHER" id="PTHR43570:SF16">
    <property type="entry name" value="ALDEHYDE DEHYDROGENASE TYPE III, ISOFORM Q"/>
    <property type="match status" value="1"/>
</dbReference>
<feature type="active site" evidence="5 6">
    <location>
        <position position="211"/>
    </location>
</feature>
<dbReference type="InterPro" id="IPR016161">
    <property type="entry name" value="Ald_DH/histidinol_DH"/>
</dbReference>
<name>A0A1J4NTS7_9ACTN</name>
<dbReference type="InterPro" id="IPR029510">
    <property type="entry name" value="Ald_DH_CS_GLU"/>
</dbReference>
<evidence type="ECO:0000259" key="8">
    <source>
        <dbReference type="Pfam" id="PF00171"/>
    </source>
</evidence>
<keyword evidence="2 4" id="KW-0560">Oxidoreductase</keyword>
<dbReference type="AlphaFoldDB" id="A0A1J4NTS7"/>
<dbReference type="Gene3D" id="3.40.605.10">
    <property type="entry name" value="Aldehyde Dehydrogenase, Chain A, domain 1"/>
    <property type="match status" value="1"/>
</dbReference>
<dbReference type="OrthoDB" id="6882680at2"/>
<dbReference type="STRING" id="1428628.WN71_026020"/>
<dbReference type="FunFam" id="3.40.605.10:FF:000004">
    <property type="entry name" value="Aldehyde dehydrogenase"/>
    <property type="match status" value="1"/>
</dbReference>
<evidence type="ECO:0000256" key="2">
    <source>
        <dbReference type="ARBA" id="ARBA00023002"/>
    </source>
</evidence>
<proteinExistence type="inferred from homology"/>
<feature type="domain" description="Aldehyde dehydrogenase" evidence="8">
    <location>
        <begin position="8"/>
        <end position="428"/>
    </location>
</feature>
<comment type="similarity">
    <text evidence="1 4 7">Belongs to the aldehyde dehydrogenase family.</text>
</comment>
<dbReference type="InterPro" id="IPR012394">
    <property type="entry name" value="Aldehyde_DH_NAD(P)"/>
</dbReference>
<dbReference type="GO" id="GO:0005737">
    <property type="term" value="C:cytoplasm"/>
    <property type="evidence" value="ECO:0007669"/>
    <property type="project" value="TreeGrafter"/>
</dbReference>
<sequence length="459" mass="49670">MAETPTELAQTARRGFDAGITRPLEWRRQQLKQLDRMLAENAATIEEAVRADLGKHLLEAHMTEINSVRTEIALTIKNLKRWTKPRGVPVPLPLRPATGRIHRQPLGTVLVIAPWNYPVRLLLIPVAGAIAAGNAVVAKPSEVSSHTSAVLARLFPKYLDQRAVTLVEGGVEETTELLEQRWDHIFYTGNGAVGRIVMAAAVRHLTPVTLELGGKSPVYVDESADIDATAAWLAWGKLLNTGQTCVAPDYVLAPPTVVPKLVDALRREITVLYGDEPRTSPDYGRIISTRHVDRLAGLLGGTGEIVIGGESDRDEKYVAPTVLTGVSLDDPVMGEEIFGPILPIVTVSGSDEAINVINSREKPLALYLFARSAAVRDAFLARTTSGSMGINADMIQLGAPALPFGGVGESGTGAYHGEHTVRLFSHERAVLRKLRGPNLTAMGRPPFTARKERMLRSGS</sequence>
<dbReference type="EMBL" id="LAVA02000067">
    <property type="protein sequence ID" value="OIJ64948.1"/>
    <property type="molecule type" value="Genomic_DNA"/>
</dbReference>
<dbReference type="PROSITE" id="PS00687">
    <property type="entry name" value="ALDEHYDE_DEHYDR_GLU"/>
    <property type="match status" value="1"/>
</dbReference>
<dbReference type="Pfam" id="PF00171">
    <property type="entry name" value="Aldedh"/>
    <property type="match status" value="1"/>
</dbReference>
<keyword evidence="3" id="KW-0520">NAD</keyword>
<evidence type="ECO:0000313" key="10">
    <source>
        <dbReference type="Proteomes" id="UP000034196"/>
    </source>
</evidence>
<dbReference type="PANTHER" id="PTHR43570">
    <property type="entry name" value="ALDEHYDE DEHYDROGENASE"/>
    <property type="match status" value="1"/>
</dbReference>
<dbReference type="PIRSF" id="PIRSF036492">
    <property type="entry name" value="ALDH"/>
    <property type="match status" value="1"/>
</dbReference>
<dbReference type="PROSITE" id="PS00070">
    <property type="entry name" value="ALDEHYDE_DEHYDR_CYS"/>
    <property type="match status" value="1"/>
</dbReference>
<evidence type="ECO:0000256" key="3">
    <source>
        <dbReference type="ARBA" id="ARBA00023027"/>
    </source>
</evidence>
<evidence type="ECO:0000256" key="5">
    <source>
        <dbReference type="PIRSR" id="PIRSR036492-1"/>
    </source>
</evidence>
<dbReference type="Proteomes" id="UP000034196">
    <property type="component" value="Unassembled WGS sequence"/>
</dbReference>
<dbReference type="InterPro" id="IPR016160">
    <property type="entry name" value="Ald_DH_CS_CYS"/>
</dbReference>
<dbReference type="GO" id="GO:0006081">
    <property type="term" value="P:aldehyde metabolic process"/>
    <property type="evidence" value="ECO:0007669"/>
    <property type="project" value="InterPro"/>
</dbReference>
<evidence type="ECO:0000256" key="4">
    <source>
        <dbReference type="PIRNR" id="PIRNR036492"/>
    </source>
</evidence>
<dbReference type="FunFam" id="3.40.309.10:FF:000003">
    <property type="entry name" value="Aldehyde dehydrogenase"/>
    <property type="match status" value="1"/>
</dbReference>
<dbReference type="Gene3D" id="3.40.309.10">
    <property type="entry name" value="Aldehyde Dehydrogenase, Chain A, domain 2"/>
    <property type="match status" value="1"/>
</dbReference>
<evidence type="ECO:0000256" key="7">
    <source>
        <dbReference type="RuleBase" id="RU003345"/>
    </source>
</evidence>
<comment type="caution">
    <text evidence="9">The sequence shown here is derived from an EMBL/GenBank/DDBJ whole genome shotgun (WGS) entry which is preliminary data.</text>
</comment>
<feature type="active site" evidence="5">
    <location>
        <position position="245"/>
    </location>
</feature>
<reference evidence="9" key="1">
    <citation type="submission" date="2016-10" db="EMBL/GenBank/DDBJ databases">
        <title>Genome sequence of Streptomyces mangrovisoli MUSC 149.</title>
        <authorList>
            <person name="Lee L.-H."/>
            <person name="Ser H.-L."/>
        </authorList>
    </citation>
    <scope>NUCLEOTIDE SEQUENCE [LARGE SCALE GENOMIC DNA]</scope>
    <source>
        <strain evidence="9">MUSC 149</strain>
    </source>
</reference>
<dbReference type="CDD" id="cd07087">
    <property type="entry name" value="ALDH_F3-13-14_CALDH-like"/>
    <property type="match status" value="1"/>
</dbReference>
<dbReference type="InterPro" id="IPR016162">
    <property type="entry name" value="Ald_DH_N"/>
</dbReference>
<protein>
    <recommendedName>
        <fullName evidence="4">Aldehyde dehydrogenase</fullName>
    </recommendedName>
</protein>
<accession>A0A1J4NTS7</accession>
<dbReference type="GO" id="GO:0004029">
    <property type="term" value="F:aldehyde dehydrogenase (NAD+) activity"/>
    <property type="evidence" value="ECO:0007669"/>
    <property type="project" value="TreeGrafter"/>
</dbReference>
<dbReference type="InterPro" id="IPR015590">
    <property type="entry name" value="Aldehyde_DH_dom"/>
</dbReference>
<dbReference type="RefSeq" id="WP_046592345.1">
    <property type="nucleotide sequence ID" value="NZ_LAVA02000067.1"/>
</dbReference>
<keyword evidence="10" id="KW-1185">Reference proteome</keyword>
<gene>
    <name evidence="9" type="ORF">WN71_026020</name>
</gene>